<evidence type="ECO:0000256" key="9">
    <source>
        <dbReference type="ARBA" id="ARBA00038424"/>
    </source>
</evidence>
<evidence type="ECO:0000256" key="11">
    <source>
        <dbReference type="ARBA" id="ARBA00041517"/>
    </source>
</evidence>
<keyword evidence="2" id="KW-0963">Cytoplasm</keyword>
<comment type="caution">
    <text evidence="16">The sequence shown here is derived from an EMBL/GenBank/DDBJ whole genome shotgun (WGS) entry which is preliminary data.</text>
</comment>
<keyword evidence="3" id="KW-0282">Flagellum</keyword>
<evidence type="ECO:0000256" key="7">
    <source>
        <dbReference type="ARBA" id="ARBA00023273"/>
    </source>
</evidence>
<keyword evidence="4 13" id="KW-0175">Coiled coil</keyword>
<dbReference type="Pfam" id="PF14772">
    <property type="entry name" value="NYD-SP28"/>
    <property type="match status" value="1"/>
</dbReference>
<sequence>MRKQETEDLFVDSRTRHVLQVLSRFTGSVVKSSEEEEGGGGGGKGGRTEEEKLVYQQQRAQAEEETTKKKEEILALFLEDKLQKEERNRAVNLLKLHDGWRSILRQVRASELRKDIDVLSQTFDRQLDAVDDVIKRLERDLQEAEHQSLQVQQLHLQHVERLREHQDKQLVLLQRQWEEGLQHLNCTFTSDRTQMQQHSLQQRADLEDAKFSVEQQHEAVMSDVLGLYSESIAAYESAHEERRAALLLEGSMLLKEKTRQKQETLQLHHKEAAELEELLLKNQQLMETSDRSMRRLRKLQDSMFQLRMKLKSSQTEKESVERDLTAATNQVNQRTRKLRDQLTRGQSAARKHLADLSLQSNAAAKKLQEVISKGDRVLRVAEMCRKLEEEFLSPEEDRPTCEEEAAEDTCEFAALRRLTRITSAALLHRELLKNRRDDLSRENRQLKVLLRQHLEAMTLSDLGERHALLSVTRAPTTTGQSDASRHHTVIEAAHAVRQML</sequence>
<feature type="region of interest" description="Disordered" evidence="14">
    <location>
        <begin position="29"/>
        <end position="64"/>
    </location>
</feature>
<dbReference type="GO" id="GO:0003352">
    <property type="term" value="P:regulation of cilium movement"/>
    <property type="evidence" value="ECO:0007669"/>
    <property type="project" value="TreeGrafter"/>
</dbReference>
<dbReference type="PANTHER" id="PTHR21625:SF0">
    <property type="entry name" value="DYNEIN REGULATORY COMPLEX SUBUNIT 2"/>
    <property type="match status" value="1"/>
</dbReference>
<evidence type="ECO:0000256" key="3">
    <source>
        <dbReference type="ARBA" id="ARBA00022846"/>
    </source>
</evidence>
<evidence type="ECO:0000313" key="17">
    <source>
        <dbReference type="Proteomes" id="UP001153269"/>
    </source>
</evidence>
<dbReference type="EMBL" id="CADEAL010001652">
    <property type="protein sequence ID" value="CAB1434322.1"/>
    <property type="molecule type" value="Genomic_DNA"/>
</dbReference>
<evidence type="ECO:0000256" key="8">
    <source>
        <dbReference type="ARBA" id="ARBA00037841"/>
    </source>
</evidence>
<dbReference type="InterPro" id="IPR039750">
    <property type="entry name" value="DRC1/DRC2"/>
</dbReference>
<comment type="subcellular location">
    <subcellularLocation>
        <location evidence="1">Cytoplasm</location>
        <location evidence="1">Cytoskeleton</location>
        <location evidence="1">Flagellum axoneme</location>
    </subcellularLocation>
    <subcellularLocation>
        <location evidence="8">Cytoplasm</location>
        <location evidence="8">Cytoskeleton</location>
        <location evidence="8">Flagellum basal body</location>
    </subcellularLocation>
</comment>
<name>A0A9N7YQM4_PLEPL</name>
<evidence type="ECO:0000256" key="6">
    <source>
        <dbReference type="ARBA" id="ARBA00023212"/>
    </source>
</evidence>
<comment type="function">
    <text evidence="12">Component of the nexin-dynein regulatory complex (N-DRC), a key regulator of ciliary/flagellar motility which maintains the alignment and integrity of the distal axoneme and regulates microtubule sliding in motile axonemes. Plays a critical role in the assembly of N-DRC and also stabilizes the assembly of multiple inner dynein arms and radial spokes. Coassembles with DRC1 to form a central scaffold needed for assembly of the N-DRC and its attachment to the outer doublet microtubules.</text>
</comment>
<protein>
    <recommendedName>
        <fullName evidence="10">Dynein regulatory complex subunit 2</fullName>
    </recommendedName>
    <alternativeName>
        <fullName evidence="11">Coiled-coil domain-containing protein 65</fullName>
    </alternativeName>
</protein>
<evidence type="ECO:0000259" key="15">
    <source>
        <dbReference type="Pfam" id="PF14772"/>
    </source>
</evidence>
<feature type="domain" description="Dynein regulatory complex protein 1/2 N-terminal" evidence="15">
    <location>
        <begin position="58"/>
        <end position="159"/>
    </location>
</feature>
<proteinExistence type="inferred from homology"/>
<feature type="coiled-coil region" evidence="13">
    <location>
        <begin position="429"/>
        <end position="456"/>
    </location>
</feature>
<evidence type="ECO:0000256" key="2">
    <source>
        <dbReference type="ARBA" id="ARBA00022490"/>
    </source>
</evidence>
<reference evidence="16" key="1">
    <citation type="submission" date="2020-03" db="EMBL/GenBank/DDBJ databases">
        <authorList>
            <person name="Weist P."/>
        </authorList>
    </citation>
    <scope>NUCLEOTIDE SEQUENCE</scope>
</reference>
<comment type="similarity">
    <text evidence="9">Belongs to the DRC2 family.</text>
</comment>
<evidence type="ECO:0000256" key="10">
    <source>
        <dbReference type="ARBA" id="ARBA00040899"/>
    </source>
</evidence>
<feature type="coiled-coil region" evidence="13">
    <location>
        <begin position="127"/>
        <end position="154"/>
    </location>
</feature>
<keyword evidence="7" id="KW-0966">Cell projection</keyword>
<evidence type="ECO:0000256" key="14">
    <source>
        <dbReference type="SAM" id="MobiDB-lite"/>
    </source>
</evidence>
<evidence type="ECO:0000256" key="13">
    <source>
        <dbReference type="SAM" id="Coils"/>
    </source>
</evidence>
<evidence type="ECO:0000313" key="16">
    <source>
        <dbReference type="EMBL" id="CAB1434322.1"/>
    </source>
</evidence>
<evidence type="ECO:0000256" key="12">
    <source>
        <dbReference type="ARBA" id="ARBA00045865"/>
    </source>
</evidence>
<dbReference type="Proteomes" id="UP001153269">
    <property type="component" value="Unassembled WGS sequence"/>
</dbReference>
<evidence type="ECO:0000256" key="5">
    <source>
        <dbReference type="ARBA" id="ARBA00023069"/>
    </source>
</evidence>
<gene>
    <name evidence="16" type="ORF">PLEPLA_LOCUS22375</name>
</gene>
<dbReference type="GO" id="GO:0005858">
    <property type="term" value="C:axonemal dynein complex"/>
    <property type="evidence" value="ECO:0007669"/>
    <property type="project" value="InterPro"/>
</dbReference>
<keyword evidence="6" id="KW-0206">Cytoskeleton</keyword>
<dbReference type="InterPro" id="IPR039505">
    <property type="entry name" value="DRC1/2_N"/>
</dbReference>
<dbReference type="AlphaFoldDB" id="A0A9N7YQM4"/>
<keyword evidence="17" id="KW-1185">Reference proteome</keyword>
<evidence type="ECO:0000256" key="4">
    <source>
        <dbReference type="ARBA" id="ARBA00023054"/>
    </source>
</evidence>
<evidence type="ECO:0000256" key="1">
    <source>
        <dbReference type="ARBA" id="ARBA00004611"/>
    </source>
</evidence>
<dbReference type="GO" id="GO:0060285">
    <property type="term" value="P:cilium-dependent cell motility"/>
    <property type="evidence" value="ECO:0007669"/>
    <property type="project" value="TreeGrafter"/>
</dbReference>
<dbReference type="GO" id="GO:0070286">
    <property type="term" value="P:axonemal dynein complex assembly"/>
    <property type="evidence" value="ECO:0007669"/>
    <property type="project" value="InterPro"/>
</dbReference>
<accession>A0A9N7YQM4</accession>
<organism evidence="16 17">
    <name type="scientific">Pleuronectes platessa</name>
    <name type="common">European plaice</name>
    <dbReference type="NCBI Taxonomy" id="8262"/>
    <lineage>
        <taxon>Eukaryota</taxon>
        <taxon>Metazoa</taxon>
        <taxon>Chordata</taxon>
        <taxon>Craniata</taxon>
        <taxon>Vertebrata</taxon>
        <taxon>Euteleostomi</taxon>
        <taxon>Actinopterygii</taxon>
        <taxon>Neopterygii</taxon>
        <taxon>Teleostei</taxon>
        <taxon>Neoteleostei</taxon>
        <taxon>Acanthomorphata</taxon>
        <taxon>Carangaria</taxon>
        <taxon>Pleuronectiformes</taxon>
        <taxon>Pleuronectoidei</taxon>
        <taxon>Pleuronectidae</taxon>
        <taxon>Pleuronectes</taxon>
    </lineage>
</organism>
<keyword evidence="5" id="KW-0969">Cilium</keyword>
<dbReference type="PANTHER" id="PTHR21625">
    <property type="entry name" value="NYD-SP28 PROTEIN"/>
    <property type="match status" value="1"/>
</dbReference>